<evidence type="ECO:0000313" key="8">
    <source>
        <dbReference type="Proteomes" id="UP000242180"/>
    </source>
</evidence>
<evidence type="ECO:0000259" key="6">
    <source>
        <dbReference type="PROSITE" id="PS50086"/>
    </source>
</evidence>
<dbReference type="Gene3D" id="1.10.8.270">
    <property type="entry name" value="putative rabgap domain of human tbc1 domain family member 14 like domains"/>
    <property type="match status" value="1"/>
</dbReference>
<dbReference type="OrthoDB" id="10264062at2759"/>
<protein>
    <recommendedName>
        <fullName evidence="2">GTPase-activating protein GYP7</fullName>
    </recommendedName>
    <alternativeName>
        <fullName evidence="3">GAP for YPT7</fullName>
    </alternativeName>
</protein>
<feature type="domain" description="Rab-GAP TBC" evidence="6">
    <location>
        <begin position="427"/>
        <end position="646"/>
    </location>
</feature>
<dbReference type="SUPFAM" id="SSF47923">
    <property type="entry name" value="Ypt/Rab-GAP domain of gyp1p"/>
    <property type="match status" value="2"/>
</dbReference>
<evidence type="ECO:0000256" key="2">
    <source>
        <dbReference type="ARBA" id="ARBA00072091"/>
    </source>
</evidence>
<dbReference type="Pfam" id="PF12068">
    <property type="entry name" value="PH_RBD"/>
    <property type="match status" value="1"/>
</dbReference>
<evidence type="ECO:0000313" key="7">
    <source>
        <dbReference type="EMBL" id="ORY99146.1"/>
    </source>
</evidence>
<dbReference type="InterPro" id="IPR000195">
    <property type="entry name" value="Rab-GAP-TBC_dom"/>
</dbReference>
<dbReference type="PANTHER" id="PTHR22957:SF502">
    <property type="entry name" value="SMALL G PROTEIN SIGNALING MODULATOR 2-RELATED"/>
    <property type="match status" value="1"/>
</dbReference>
<evidence type="ECO:0000256" key="5">
    <source>
        <dbReference type="SAM" id="MobiDB-lite"/>
    </source>
</evidence>
<keyword evidence="1" id="KW-0343">GTPase activation</keyword>
<keyword evidence="8" id="KW-1185">Reference proteome</keyword>
<dbReference type="InterPro" id="IPR035969">
    <property type="entry name" value="Rab-GAP_TBC_sf"/>
</dbReference>
<feature type="coiled-coil region" evidence="4">
    <location>
        <begin position="708"/>
        <end position="738"/>
    </location>
</feature>
<proteinExistence type="predicted"/>
<organism evidence="7 8">
    <name type="scientific">Syncephalastrum racemosum</name>
    <name type="common">Filamentous fungus</name>
    <dbReference type="NCBI Taxonomy" id="13706"/>
    <lineage>
        <taxon>Eukaryota</taxon>
        <taxon>Fungi</taxon>
        <taxon>Fungi incertae sedis</taxon>
        <taxon>Mucoromycota</taxon>
        <taxon>Mucoromycotina</taxon>
        <taxon>Mucoromycetes</taxon>
        <taxon>Mucorales</taxon>
        <taxon>Syncephalastraceae</taxon>
        <taxon>Syncephalastrum</taxon>
    </lineage>
</organism>
<dbReference type="GO" id="GO:0005737">
    <property type="term" value="C:cytoplasm"/>
    <property type="evidence" value="ECO:0007669"/>
    <property type="project" value="UniProtKB-ARBA"/>
</dbReference>
<evidence type="ECO:0000256" key="1">
    <source>
        <dbReference type="ARBA" id="ARBA00022468"/>
    </source>
</evidence>
<dbReference type="Gene3D" id="1.10.472.80">
    <property type="entry name" value="Ypt/Rab-GAP domain of gyp1p, domain 3"/>
    <property type="match status" value="1"/>
</dbReference>
<dbReference type="FunCoup" id="A0A1X2HKM8">
    <property type="interactions" value="289"/>
</dbReference>
<dbReference type="Proteomes" id="UP000242180">
    <property type="component" value="Unassembled WGS sequence"/>
</dbReference>
<dbReference type="SMART" id="SM00164">
    <property type="entry name" value="TBC"/>
    <property type="match status" value="1"/>
</dbReference>
<gene>
    <name evidence="7" type="ORF">BCR43DRAFT_471749</name>
</gene>
<dbReference type="OMA" id="WWREQRG"/>
<evidence type="ECO:0000256" key="4">
    <source>
        <dbReference type="SAM" id="Coils"/>
    </source>
</evidence>
<feature type="region of interest" description="Disordered" evidence="5">
    <location>
        <begin position="230"/>
        <end position="257"/>
    </location>
</feature>
<dbReference type="FunFam" id="1.10.472.80:FF:000005">
    <property type="entry name" value="TBC1 domain family member 15"/>
    <property type="match status" value="1"/>
</dbReference>
<dbReference type="Gene3D" id="2.30.29.230">
    <property type="match status" value="1"/>
</dbReference>
<accession>A0A1X2HKM8</accession>
<dbReference type="GO" id="GO:0005096">
    <property type="term" value="F:GTPase activator activity"/>
    <property type="evidence" value="ECO:0007669"/>
    <property type="project" value="UniProtKB-KW"/>
</dbReference>
<dbReference type="InParanoid" id="A0A1X2HKM8"/>
<dbReference type="STRING" id="13706.A0A1X2HKM8"/>
<dbReference type="PROSITE" id="PS50086">
    <property type="entry name" value="TBC_RABGAP"/>
    <property type="match status" value="1"/>
</dbReference>
<dbReference type="EMBL" id="MCGN01000003">
    <property type="protein sequence ID" value="ORY99146.1"/>
    <property type="molecule type" value="Genomic_DNA"/>
</dbReference>
<sequence length="772" mass="88239">MESSTEDSFSIVQDPAVTSIPTSTTMKVDAAATVATKPPGDIPVKLLYSKSKVYVHTSCNTDGYIPGYISIVQKDTNEHLVAWTPENMILSKDMDAFVQVDSNPEDEKDVACAVMIPSLTHDMCELYAFSNRVQDIQSLVVHAPSITKWYGSIVINFRDGHSSAPLWFHDDESRSTMLQKNTQGGKFSANNHLRWGGDEFIDRLSQLVPLTQSKQDCKLYLVEKAAGKAEAVSPTPSTGDSAAARQRHAPKPDTSLFDSAQMDPFVAALKEARWNILEKFSKVTKFSREAAVNVLSHPASKPIVPLLPPRLQSMCNNDAVRATIDDYDSARIYLAKWAASLAAQSDQAAPLERRYRHVGLWGHNDDSWEEQTALGAFEVLNSENDASIPTHTRTGPMTADQWYGFFDPTGRLTVDAHYIRKLIFCGGLDPNVRAEAWLFLTDVYPWDSTKTDRERIAEEKRAKYKQLKAQWDTEQVRTLPEFMDQKHRIDKDVHRTDRTIPFYAKEDMPNPDPLMHVGTNAHLETLKEILCTYNVYNTDLGYVQGMSDLLSPLYAVIRDEGLVFAAFCGFMGRAKSNFYMDQTGMHQQLLTMDVLIQLMDPSLYKHLQRTDSFNLFFCFRWLLVWFKREFSWDDTLTLWEVLWTNYLTDHFHLFIALSILDQHRDVMIDYLQNFDEILKYINDLSNNIDLKETLQRAEILYYQFKQRVQAVDDKRAELKNQINDKEATEEDKRRAESQLNKVPTISELLRRLIPDTELVSNEKGKDDVPSRS</sequence>
<name>A0A1X2HKM8_SYNRA</name>
<dbReference type="PANTHER" id="PTHR22957">
    <property type="entry name" value="TBC1 DOMAIN FAMILY MEMBER GTPASE-ACTIVATING PROTEIN"/>
    <property type="match status" value="1"/>
</dbReference>
<keyword evidence="4" id="KW-0175">Coiled coil</keyword>
<dbReference type="InterPro" id="IPR021935">
    <property type="entry name" value="SGSM1/2_RBD"/>
</dbReference>
<evidence type="ECO:0000256" key="3">
    <source>
        <dbReference type="ARBA" id="ARBA00082648"/>
    </source>
</evidence>
<comment type="caution">
    <text evidence="7">The sequence shown here is derived from an EMBL/GenBank/DDBJ whole genome shotgun (WGS) entry which is preliminary data.</text>
</comment>
<dbReference type="Pfam" id="PF00566">
    <property type="entry name" value="RabGAP-TBC"/>
    <property type="match status" value="1"/>
</dbReference>
<reference evidence="7 8" key="1">
    <citation type="submission" date="2016-07" db="EMBL/GenBank/DDBJ databases">
        <title>Pervasive Adenine N6-methylation of Active Genes in Fungi.</title>
        <authorList>
            <consortium name="DOE Joint Genome Institute"/>
            <person name="Mondo S.J."/>
            <person name="Dannebaum R.O."/>
            <person name="Kuo R.C."/>
            <person name="Labutti K."/>
            <person name="Haridas S."/>
            <person name="Kuo A."/>
            <person name="Salamov A."/>
            <person name="Ahrendt S.R."/>
            <person name="Lipzen A."/>
            <person name="Sullivan W."/>
            <person name="Andreopoulos W.B."/>
            <person name="Clum A."/>
            <person name="Lindquist E."/>
            <person name="Daum C."/>
            <person name="Ramamoorthy G.K."/>
            <person name="Gryganskyi A."/>
            <person name="Culley D."/>
            <person name="Magnuson J.K."/>
            <person name="James T.Y."/>
            <person name="O'Malley M.A."/>
            <person name="Stajich J.E."/>
            <person name="Spatafora J.W."/>
            <person name="Visel A."/>
            <person name="Grigoriev I.V."/>
        </authorList>
    </citation>
    <scope>NUCLEOTIDE SEQUENCE [LARGE SCALE GENOMIC DNA]</scope>
    <source>
        <strain evidence="7 8">NRRL 2496</strain>
    </source>
</reference>
<dbReference type="AlphaFoldDB" id="A0A1X2HKM8"/>